<evidence type="ECO:0000256" key="4">
    <source>
        <dbReference type="ARBA" id="ARBA00025806"/>
    </source>
</evidence>
<keyword evidence="3" id="KW-0539">Nucleus</keyword>
<evidence type="ECO:0000256" key="3">
    <source>
        <dbReference type="ARBA" id="ARBA00023242"/>
    </source>
</evidence>
<dbReference type="GO" id="GO:0005634">
    <property type="term" value="C:nucleus"/>
    <property type="evidence" value="ECO:0007669"/>
    <property type="project" value="UniProtKB-SubCell"/>
</dbReference>
<accession>A0A8C5NJZ4</accession>
<feature type="region of interest" description="Disordered" evidence="5">
    <location>
        <begin position="502"/>
        <end position="630"/>
    </location>
</feature>
<comment type="subcellular location">
    <subcellularLocation>
        <location evidence="1">Nucleus</location>
    </subcellularLocation>
</comment>
<proteinExistence type="inferred from homology"/>
<evidence type="ECO:0000256" key="5">
    <source>
        <dbReference type="SAM" id="MobiDB-lite"/>
    </source>
</evidence>
<feature type="region of interest" description="Disordered" evidence="5">
    <location>
        <begin position="317"/>
        <end position="359"/>
    </location>
</feature>
<dbReference type="PANTHER" id="PTHR12972">
    <property type="entry name" value="DOWNSTREAM NEIGHBOR OF SON"/>
    <property type="match status" value="1"/>
</dbReference>
<evidence type="ECO:0000313" key="6">
    <source>
        <dbReference type="Ensembl" id="ENSJHYP00000004836.1"/>
    </source>
</evidence>
<dbReference type="GO" id="GO:0033260">
    <property type="term" value="P:nuclear DNA replication"/>
    <property type="evidence" value="ECO:0007669"/>
    <property type="project" value="TreeGrafter"/>
</dbReference>
<feature type="region of interest" description="Disordered" evidence="5">
    <location>
        <begin position="1"/>
        <end position="87"/>
    </location>
</feature>
<reference evidence="6" key="1">
    <citation type="submission" date="2025-08" db="UniProtKB">
        <authorList>
            <consortium name="Ensembl"/>
        </authorList>
    </citation>
    <scope>IDENTIFICATION</scope>
</reference>
<organism evidence="6 7">
    <name type="scientific">Junco hyemalis</name>
    <name type="common">Dark-eyed junco</name>
    <dbReference type="NCBI Taxonomy" id="40217"/>
    <lineage>
        <taxon>Eukaryota</taxon>
        <taxon>Metazoa</taxon>
        <taxon>Chordata</taxon>
        <taxon>Craniata</taxon>
        <taxon>Vertebrata</taxon>
        <taxon>Euteleostomi</taxon>
        <taxon>Archelosauria</taxon>
        <taxon>Archosauria</taxon>
        <taxon>Dinosauria</taxon>
        <taxon>Saurischia</taxon>
        <taxon>Theropoda</taxon>
        <taxon>Coelurosauria</taxon>
        <taxon>Aves</taxon>
        <taxon>Neognathae</taxon>
        <taxon>Neoaves</taxon>
        <taxon>Telluraves</taxon>
        <taxon>Australaves</taxon>
        <taxon>Passeriformes</taxon>
        <taxon>Passerellidae</taxon>
        <taxon>Junco</taxon>
    </lineage>
</organism>
<dbReference type="InterPro" id="IPR024861">
    <property type="entry name" value="Donson"/>
</dbReference>
<dbReference type="Proteomes" id="UP000694408">
    <property type="component" value="Unplaced"/>
</dbReference>
<feature type="compositionally biased region" description="Acidic residues" evidence="5">
    <location>
        <begin position="344"/>
        <end position="357"/>
    </location>
</feature>
<evidence type="ECO:0000256" key="1">
    <source>
        <dbReference type="ARBA" id="ARBA00004123"/>
    </source>
</evidence>
<dbReference type="PRINTS" id="PR02064">
    <property type="entry name" value="DONSON"/>
</dbReference>
<feature type="compositionally biased region" description="Low complexity" evidence="5">
    <location>
        <begin position="34"/>
        <end position="50"/>
    </location>
</feature>
<dbReference type="PANTHER" id="PTHR12972:SF0">
    <property type="entry name" value="PROTEIN DOWNSTREAM NEIGHBOR OF SON"/>
    <property type="match status" value="1"/>
</dbReference>
<reference evidence="6" key="2">
    <citation type="submission" date="2025-09" db="UniProtKB">
        <authorList>
            <consortium name="Ensembl"/>
        </authorList>
    </citation>
    <scope>IDENTIFICATION</scope>
</reference>
<keyword evidence="2" id="KW-0217">Developmental protein</keyword>
<feature type="compositionally biased region" description="Gly residues" evidence="5">
    <location>
        <begin position="527"/>
        <end position="541"/>
    </location>
</feature>
<evidence type="ECO:0000256" key="2">
    <source>
        <dbReference type="ARBA" id="ARBA00022473"/>
    </source>
</evidence>
<name>A0A8C5NJZ4_JUNHY</name>
<sequence>MAAPAEPGHSPGFKKPPALLRLKRKRPVRRSDSDGAAEAAAAPSPRGSGAARRRNPFSSLDNAPRRAAAAPQPPAATPAGGDPSAVPFWQFLEPACEEKPPGRAEPAESSDILALSQDLHSPLAVPKAPSSPRQEFPADWSIKTRVLFMSSQPFAWAEHLKGHEEAQGVAQHCRAAETSLPRSVQEPRLCSELRCAFQQSLLYWLHPSLPWLPLFPRLGADRSMAGKACPWAQDEALQQVLMSDWSVSFTSLYQLLRARLCPYFYVCSAQFSVLFRAAGLAGSAEPTAAIAPTTRGLRHAMRAEGIEFSLPLLEESGARKQKNSEESLDTETAEGVRAGSSVEDVGEPAPSDDDDDGSFSWLEEMGVQDKVKKPDTISIQLRREKHEVQVDHRPESLVLVRGSNTFRLLNFLISCRSLVAVAGPQAGLPPTLLSPVAFRGGTLHTLKARTVSGRARVPGGFEDVFSLEVLGPVLPHALHALTLVLGPAQRGSFRALLSPHEPSAAFNARPGPPQVRGSQHRDRPGRGGHTGTGREQGGHTGTGRDGEDTPGRPGWGAHTGTGRDGEDTPGRPGWGAHTGTGRDGEGTPGQLRTAGDRERTPGQARNNEGTPGQLRTAGDRERTPGPPRVISRTKLTRCVCPHRRTSSRSCRPAGCTPGLWLS</sequence>
<dbReference type="Ensembl" id="ENSJHYT00000005952.1">
    <property type="protein sequence ID" value="ENSJHYP00000004836.1"/>
    <property type="gene ID" value="ENSJHYG00000003989.1"/>
</dbReference>
<dbReference type="AlphaFoldDB" id="A0A8C5NJZ4"/>
<protein>
    <submittedName>
        <fullName evidence="6">Downstream neighbor of SON</fullName>
    </submittedName>
</protein>
<comment type="similarity">
    <text evidence="4">Belongs to the DONSON family.</text>
</comment>
<keyword evidence="7" id="KW-1185">Reference proteome</keyword>
<evidence type="ECO:0000313" key="7">
    <source>
        <dbReference type="Proteomes" id="UP000694408"/>
    </source>
</evidence>